<proteinExistence type="predicted"/>
<feature type="transmembrane region" description="Helical" evidence="1">
    <location>
        <begin position="61"/>
        <end position="92"/>
    </location>
</feature>
<dbReference type="AlphaFoldDB" id="A0A2W4VPQ8"/>
<reference evidence="3" key="1">
    <citation type="submission" date="2018-04" db="EMBL/GenBank/DDBJ databases">
        <authorList>
            <person name="Cornet L."/>
        </authorList>
    </citation>
    <scope>NUCLEOTIDE SEQUENCE [LARGE SCALE GENOMIC DNA]</scope>
</reference>
<evidence type="ECO:0000256" key="1">
    <source>
        <dbReference type="SAM" id="Phobius"/>
    </source>
</evidence>
<keyword evidence="1" id="KW-1133">Transmembrane helix</keyword>
<organism evidence="2 3">
    <name type="scientific">Leptolyngbya foveolarum</name>
    <dbReference type="NCBI Taxonomy" id="47253"/>
    <lineage>
        <taxon>Bacteria</taxon>
        <taxon>Bacillati</taxon>
        <taxon>Cyanobacteriota</taxon>
        <taxon>Cyanophyceae</taxon>
        <taxon>Leptolyngbyales</taxon>
        <taxon>Leptolyngbyaceae</taxon>
        <taxon>Leptolyngbya group</taxon>
        <taxon>Leptolyngbya</taxon>
    </lineage>
</organism>
<evidence type="ECO:0000313" key="3">
    <source>
        <dbReference type="Proteomes" id="UP000249354"/>
    </source>
</evidence>
<dbReference type="Proteomes" id="UP000249354">
    <property type="component" value="Unassembled WGS sequence"/>
</dbReference>
<comment type="caution">
    <text evidence="2">The sequence shown here is derived from an EMBL/GenBank/DDBJ whole genome shotgun (WGS) entry which is preliminary data.</text>
</comment>
<gene>
    <name evidence="2" type="ORF">DCF25_19050</name>
</gene>
<feature type="transmembrane region" description="Helical" evidence="1">
    <location>
        <begin position="104"/>
        <end position="124"/>
    </location>
</feature>
<keyword evidence="1" id="KW-0472">Membrane</keyword>
<name>A0A2W4VPQ8_9CYAN</name>
<sequence>MLLLANMAFGFFLRNHAFHETAWVLAIIYIILECGGLSIAWRPVRDLVLMGFQSAVGYTCMALAIASFAVVVVAWIQVSTYFLMMLCAAILLRIKLYTRRGGAVSSFLIMVSASLAGLAISWGFPFVSSFQLPSLLQSSL</sequence>
<protein>
    <submittedName>
        <fullName evidence="2">Uncharacterized protein</fullName>
    </submittedName>
</protein>
<reference evidence="2 3" key="2">
    <citation type="submission" date="2018-06" db="EMBL/GenBank/DDBJ databases">
        <title>Metagenomic assembly of (sub)arctic Cyanobacteria and their associated microbiome from non-axenic cultures.</title>
        <authorList>
            <person name="Baurain D."/>
        </authorList>
    </citation>
    <scope>NUCLEOTIDE SEQUENCE [LARGE SCALE GENOMIC DNA]</scope>
    <source>
        <strain evidence="2">ULC129bin1</strain>
    </source>
</reference>
<accession>A0A2W4VPQ8</accession>
<feature type="transmembrane region" description="Helical" evidence="1">
    <location>
        <begin position="21"/>
        <end position="41"/>
    </location>
</feature>
<evidence type="ECO:0000313" key="2">
    <source>
        <dbReference type="EMBL" id="PZO11605.1"/>
    </source>
</evidence>
<keyword evidence="1" id="KW-0812">Transmembrane</keyword>
<dbReference type="EMBL" id="QBMC01000176">
    <property type="protein sequence ID" value="PZO11605.1"/>
    <property type="molecule type" value="Genomic_DNA"/>
</dbReference>